<dbReference type="GO" id="GO:0004540">
    <property type="term" value="F:RNA nuclease activity"/>
    <property type="evidence" value="ECO:0007669"/>
    <property type="project" value="InterPro"/>
</dbReference>
<evidence type="ECO:0000313" key="5">
    <source>
        <dbReference type="EMBL" id="KKR13434.1"/>
    </source>
</evidence>
<dbReference type="EMBL" id="LBWQ01000017">
    <property type="protein sequence ID" value="KKR13434.1"/>
    <property type="molecule type" value="Genomic_DNA"/>
</dbReference>
<evidence type="ECO:0000256" key="2">
    <source>
        <dbReference type="ARBA" id="ARBA00022722"/>
    </source>
</evidence>
<name>A0A0G0NB91_9BACT</name>
<comment type="similarity">
    <text evidence="4">Belongs to the HepT RNase toxin family.</text>
</comment>
<keyword evidence="3" id="KW-0378">Hydrolase</keyword>
<gene>
    <name evidence="5" type="ORF">UT40_C0017G0020</name>
</gene>
<evidence type="ECO:0000313" key="6">
    <source>
        <dbReference type="Proteomes" id="UP000034690"/>
    </source>
</evidence>
<evidence type="ECO:0000256" key="1">
    <source>
        <dbReference type="ARBA" id="ARBA00022649"/>
    </source>
</evidence>
<keyword evidence="2" id="KW-0540">Nuclease</keyword>
<dbReference type="InterPro" id="IPR008201">
    <property type="entry name" value="HepT-like"/>
</dbReference>
<sequence>MNDKFKPLERSEFIPDDSLNAEAERHLQIAIQACIDIANHIIASLGLNRNFETVSEVFNELAKEHIIDGDFANIMISIAGYRNVLVHGYLDVQREITYDNIQNRLPDLAQFAKYIEKFLEKKA</sequence>
<reference evidence="5 6" key="1">
    <citation type="journal article" date="2015" name="Nature">
        <title>rRNA introns, odd ribosomes, and small enigmatic genomes across a large radiation of phyla.</title>
        <authorList>
            <person name="Brown C.T."/>
            <person name="Hug L.A."/>
            <person name="Thomas B.C."/>
            <person name="Sharon I."/>
            <person name="Castelle C.J."/>
            <person name="Singh A."/>
            <person name="Wilkins M.J."/>
            <person name="Williams K.H."/>
            <person name="Banfield J.F."/>
        </authorList>
    </citation>
    <scope>NUCLEOTIDE SEQUENCE [LARGE SCALE GENOMIC DNA]</scope>
</reference>
<accession>A0A0G0NB91</accession>
<evidence type="ECO:0008006" key="7">
    <source>
        <dbReference type="Google" id="ProtNLM"/>
    </source>
</evidence>
<evidence type="ECO:0000256" key="3">
    <source>
        <dbReference type="ARBA" id="ARBA00022801"/>
    </source>
</evidence>
<dbReference type="PANTHER" id="PTHR33397:SF5">
    <property type="entry name" value="RNASE YUTE-RELATED"/>
    <property type="match status" value="1"/>
</dbReference>
<dbReference type="GO" id="GO:0016787">
    <property type="term" value="F:hydrolase activity"/>
    <property type="evidence" value="ECO:0007669"/>
    <property type="project" value="UniProtKB-KW"/>
</dbReference>
<dbReference type="InterPro" id="IPR037038">
    <property type="entry name" value="HepT-like_sf"/>
</dbReference>
<keyword evidence="1" id="KW-1277">Toxin-antitoxin system</keyword>
<evidence type="ECO:0000256" key="4">
    <source>
        <dbReference type="ARBA" id="ARBA00024207"/>
    </source>
</evidence>
<dbReference type="Pfam" id="PF01934">
    <property type="entry name" value="HepT-like"/>
    <property type="match status" value="1"/>
</dbReference>
<dbReference type="NCBIfam" id="NF047751">
    <property type="entry name" value="HepT_toxin"/>
    <property type="match status" value="1"/>
</dbReference>
<organism evidence="5 6">
    <name type="scientific">Candidatus Woesebacteria bacterium GW2011_GWA1_39_21b</name>
    <dbReference type="NCBI Taxonomy" id="1618551"/>
    <lineage>
        <taxon>Bacteria</taxon>
        <taxon>Candidatus Woeseibacteriota</taxon>
    </lineage>
</organism>
<dbReference type="Gene3D" id="1.20.120.580">
    <property type="entry name" value="bsu32300-like"/>
    <property type="match status" value="1"/>
</dbReference>
<dbReference type="PANTHER" id="PTHR33397">
    <property type="entry name" value="UPF0331 PROTEIN YUTE"/>
    <property type="match status" value="1"/>
</dbReference>
<dbReference type="AlphaFoldDB" id="A0A0G0NB91"/>
<proteinExistence type="inferred from homology"/>
<dbReference type="Proteomes" id="UP000034690">
    <property type="component" value="Unassembled WGS sequence"/>
</dbReference>
<dbReference type="GO" id="GO:0110001">
    <property type="term" value="C:toxin-antitoxin complex"/>
    <property type="evidence" value="ECO:0007669"/>
    <property type="project" value="InterPro"/>
</dbReference>
<comment type="caution">
    <text evidence="5">The sequence shown here is derived from an EMBL/GenBank/DDBJ whole genome shotgun (WGS) entry which is preliminary data.</text>
</comment>
<dbReference type="InterPro" id="IPR052379">
    <property type="entry name" value="Type_VII_TA_RNase"/>
</dbReference>
<protein>
    <recommendedName>
        <fullName evidence="7">DUF86 domain-containing protein</fullName>
    </recommendedName>
</protein>